<accession>A0A4Q0P2T5</accession>
<feature type="binding site" evidence="2">
    <location>
        <position position="372"/>
    </location>
    <ligand>
        <name>Zn(2+)</name>
        <dbReference type="ChEBI" id="CHEBI:29105"/>
        <note>catalytic</note>
    </ligand>
</feature>
<feature type="active site" description="Proton acceptor" evidence="1">
    <location>
        <position position="350"/>
    </location>
</feature>
<protein>
    <submittedName>
        <fullName evidence="4">Peptidase M1-like protein</fullName>
    </submittedName>
</protein>
<dbReference type="Gene3D" id="2.60.40.1730">
    <property type="entry name" value="tricorn interacting facor f3 domain"/>
    <property type="match status" value="1"/>
</dbReference>
<dbReference type="InterPro" id="IPR027268">
    <property type="entry name" value="Peptidase_M4/M1_CTD_sf"/>
</dbReference>
<dbReference type="OrthoDB" id="100605at2"/>
<dbReference type="InterPro" id="IPR034015">
    <property type="entry name" value="M1_LTA4H"/>
</dbReference>
<dbReference type="InterPro" id="IPR014782">
    <property type="entry name" value="Peptidase_M1_dom"/>
</dbReference>
<feature type="domain" description="Peptidase M1 membrane alanine aminopeptidase" evidence="3">
    <location>
        <begin position="281"/>
        <end position="484"/>
    </location>
</feature>
<feature type="binding site" evidence="2">
    <location>
        <position position="353"/>
    </location>
    <ligand>
        <name>Zn(2+)</name>
        <dbReference type="ChEBI" id="CHEBI:29105"/>
        <note>catalytic</note>
    </ligand>
</feature>
<comment type="caution">
    <text evidence="4">The sequence shown here is derived from an EMBL/GenBank/DDBJ whole genome shotgun (WGS) entry which is preliminary data.</text>
</comment>
<dbReference type="EMBL" id="QOVM01000007">
    <property type="protein sequence ID" value="RXG20807.1"/>
    <property type="molecule type" value="Genomic_DNA"/>
</dbReference>
<reference evidence="4 5" key="1">
    <citation type="submission" date="2018-07" db="EMBL/GenBank/DDBJ databases">
        <title>Leeuwenhoekiella genomics.</title>
        <authorList>
            <person name="Tahon G."/>
            <person name="Willems A."/>
        </authorList>
    </citation>
    <scope>NUCLEOTIDE SEQUENCE [LARGE SCALE GENOMIC DNA]</scope>
    <source>
        <strain evidence="4 5">LMG 22550</strain>
    </source>
</reference>
<dbReference type="SUPFAM" id="SSF63737">
    <property type="entry name" value="Leukotriene A4 hydrolase N-terminal domain"/>
    <property type="match status" value="1"/>
</dbReference>
<dbReference type="GO" id="GO:0008270">
    <property type="term" value="F:zinc ion binding"/>
    <property type="evidence" value="ECO:0007669"/>
    <property type="project" value="InterPro"/>
</dbReference>
<dbReference type="AlphaFoldDB" id="A0A4Q0P2T5"/>
<dbReference type="PROSITE" id="PS51257">
    <property type="entry name" value="PROKAR_LIPOPROTEIN"/>
    <property type="match status" value="1"/>
</dbReference>
<dbReference type="PANTHER" id="PTHR45726:SF3">
    <property type="entry name" value="LEUKOTRIENE A-4 HYDROLASE"/>
    <property type="match status" value="1"/>
</dbReference>
<feature type="binding site" evidence="2">
    <location>
        <position position="349"/>
    </location>
    <ligand>
        <name>Zn(2+)</name>
        <dbReference type="ChEBI" id="CHEBI:29105"/>
        <note>catalytic</note>
    </ligand>
</feature>
<evidence type="ECO:0000256" key="1">
    <source>
        <dbReference type="PIRSR" id="PIRSR634015-1"/>
    </source>
</evidence>
<dbReference type="Gene3D" id="1.10.390.10">
    <property type="entry name" value="Neutral Protease Domain 2"/>
    <property type="match status" value="1"/>
</dbReference>
<dbReference type="Proteomes" id="UP000289238">
    <property type="component" value="Unassembled WGS sequence"/>
</dbReference>
<proteinExistence type="predicted"/>
<sequence length="560" mass="64396">MSRISYHFHCILQAKLNFFISTCILFFLISSCAKAQIAPSHYSREDILKGSITPEREWWDAIHYDLTIQVKPELKFITGVNVVSYKVLKPHQIIQIDLQEPMKLLAAVQDGKELSFRNEGAAYFIKLDKKQKKGKLNELVLKFEGSPVEGKRLPWDGGWTWQEDANGNTFAANANQGIGSSVWWPNKDIPYDEVDGLDFHITVPKGLVAVGNGRLVDSSSTEETSTYNWKVKNPINSYGISADIADYAHFSGSYTGEKGTLDLDFYVLKENLEKAKEQFKQVPQMLEAFEHWFGPYPFYEDGYKLVEVPYLGMEHQSNVTYGNGYSNGYLGRDLSGSGWGLKFDYIIIHESGHEWFANNITNKDVADMWVHESFTTYSENLFVDYYYGKEASSDYVIGMRGSIRNDRPIIGTYGVDQEGSGDMYFKGANILHTLRQLIEDDEKWREILRGLNTEFYHQTVTTSQIENFISEKSGINLSQFWEQYLRTTMIPKLEYAIDGSTLKFRYIDIVEDFDMPVQVNVNQTTDWIYPTADWKTQSFDTSISDFEVDRDFYIESEVIK</sequence>
<dbReference type="Pfam" id="PF01433">
    <property type="entry name" value="Peptidase_M1"/>
    <property type="match status" value="1"/>
</dbReference>
<evidence type="ECO:0000313" key="5">
    <source>
        <dbReference type="Proteomes" id="UP000289238"/>
    </source>
</evidence>
<name>A0A4Q0P2T5_9FLAO</name>
<dbReference type="InterPro" id="IPR042097">
    <property type="entry name" value="Aminopeptidase_N-like_N_sf"/>
</dbReference>
<organism evidence="4 5">
    <name type="scientific">Leeuwenhoekiella aequorea</name>
    <dbReference type="NCBI Taxonomy" id="283736"/>
    <lineage>
        <taxon>Bacteria</taxon>
        <taxon>Pseudomonadati</taxon>
        <taxon>Bacteroidota</taxon>
        <taxon>Flavobacteriia</taxon>
        <taxon>Flavobacteriales</taxon>
        <taxon>Flavobacteriaceae</taxon>
        <taxon>Leeuwenhoekiella</taxon>
    </lineage>
</organism>
<keyword evidence="2" id="KW-0479">Metal-binding</keyword>
<feature type="active site" description="Proton donor" evidence="1">
    <location>
        <position position="424"/>
    </location>
</feature>
<keyword evidence="5" id="KW-1185">Reference proteome</keyword>
<evidence type="ECO:0000256" key="2">
    <source>
        <dbReference type="PIRSR" id="PIRSR634015-3"/>
    </source>
</evidence>
<gene>
    <name evidence="4" type="ORF">DSM00_2911</name>
</gene>
<keyword evidence="2" id="KW-0862">Zinc</keyword>
<comment type="cofactor">
    <cofactor evidence="2">
        <name>Zn(2+)</name>
        <dbReference type="ChEBI" id="CHEBI:29105"/>
    </cofactor>
    <text evidence="2">Binds 1 zinc ion per subunit.</text>
</comment>
<dbReference type="SUPFAM" id="SSF55486">
    <property type="entry name" value="Metalloproteases ('zincins'), catalytic domain"/>
    <property type="match status" value="1"/>
</dbReference>
<evidence type="ECO:0000259" key="3">
    <source>
        <dbReference type="Pfam" id="PF01433"/>
    </source>
</evidence>
<dbReference type="CDD" id="cd09603">
    <property type="entry name" value="M1_APN_like"/>
    <property type="match status" value="1"/>
</dbReference>
<dbReference type="GO" id="GO:0008237">
    <property type="term" value="F:metallopeptidase activity"/>
    <property type="evidence" value="ECO:0007669"/>
    <property type="project" value="InterPro"/>
</dbReference>
<dbReference type="PANTHER" id="PTHR45726">
    <property type="entry name" value="LEUKOTRIENE A-4 HYDROLASE"/>
    <property type="match status" value="1"/>
</dbReference>
<dbReference type="RefSeq" id="WP_128758656.1">
    <property type="nucleotide sequence ID" value="NZ_QOVM01000007.1"/>
</dbReference>
<evidence type="ECO:0000313" key="4">
    <source>
        <dbReference type="EMBL" id="RXG20807.1"/>
    </source>
</evidence>